<proteinExistence type="predicted"/>
<dbReference type="AlphaFoldDB" id="A0A9N7VXI6"/>
<dbReference type="EMBL" id="CADEAL010004350">
    <property type="protein sequence ID" value="CAB1457614.1"/>
    <property type="molecule type" value="Genomic_DNA"/>
</dbReference>
<feature type="region of interest" description="Disordered" evidence="1">
    <location>
        <begin position="1"/>
        <end position="105"/>
    </location>
</feature>
<evidence type="ECO:0000313" key="3">
    <source>
        <dbReference type="Proteomes" id="UP001153269"/>
    </source>
</evidence>
<evidence type="ECO:0000313" key="2">
    <source>
        <dbReference type="EMBL" id="CAB1457614.1"/>
    </source>
</evidence>
<accession>A0A9N7VXI6</accession>
<name>A0A9N7VXI6_PLEPL</name>
<feature type="compositionally biased region" description="Basic and acidic residues" evidence="1">
    <location>
        <begin position="67"/>
        <end position="81"/>
    </location>
</feature>
<dbReference type="Proteomes" id="UP001153269">
    <property type="component" value="Unassembled WGS sequence"/>
</dbReference>
<organism evidence="2 3">
    <name type="scientific">Pleuronectes platessa</name>
    <name type="common">European plaice</name>
    <dbReference type="NCBI Taxonomy" id="8262"/>
    <lineage>
        <taxon>Eukaryota</taxon>
        <taxon>Metazoa</taxon>
        <taxon>Chordata</taxon>
        <taxon>Craniata</taxon>
        <taxon>Vertebrata</taxon>
        <taxon>Euteleostomi</taxon>
        <taxon>Actinopterygii</taxon>
        <taxon>Neopterygii</taxon>
        <taxon>Teleostei</taxon>
        <taxon>Neoteleostei</taxon>
        <taxon>Acanthomorphata</taxon>
        <taxon>Carangaria</taxon>
        <taxon>Pleuronectiformes</taxon>
        <taxon>Pleuronectoidei</taxon>
        <taxon>Pleuronectidae</taxon>
        <taxon>Pleuronectes</taxon>
    </lineage>
</organism>
<feature type="compositionally biased region" description="Polar residues" evidence="1">
    <location>
        <begin position="82"/>
        <end position="98"/>
    </location>
</feature>
<comment type="caution">
    <text evidence="2">The sequence shown here is derived from an EMBL/GenBank/DDBJ whole genome shotgun (WGS) entry which is preliminary data.</text>
</comment>
<gene>
    <name evidence="2" type="ORF">PLEPLA_LOCUS45438</name>
</gene>
<feature type="region of interest" description="Disordered" evidence="1">
    <location>
        <begin position="115"/>
        <end position="134"/>
    </location>
</feature>
<evidence type="ECO:0000256" key="1">
    <source>
        <dbReference type="SAM" id="MobiDB-lite"/>
    </source>
</evidence>
<keyword evidence="3" id="KW-1185">Reference proteome</keyword>
<sequence length="134" mass="15345">MKLDADSSSGQMLRGQNNKAPNYCKVPKSSGGSERAWQNKREKFIPGSRSRFSLKRSPAVCYKPTGSHRERERRERERDTQHNTTQQDLEEYTTSGWSGSLHPRRSPTDLLILGLGVGPRGSRHHCVQRVERQR</sequence>
<feature type="compositionally biased region" description="Polar residues" evidence="1">
    <location>
        <begin position="1"/>
        <end position="20"/>
    </location>
</feature>
<protein>
    <submittedName>
        <fullName evidence="2">Uncharacterized protein</fullName>
    </submittedName>
</protein>
<reference evidence="2" key="1">
    <citation type="submission" date="2020-03" db="EMBL/GenBank/DDBJ databases">
        <authorList>
            <person name="Weist P."/>
        </authorList>
    </citation>
    <scope>NUCLEOTIDE SEQUENCE</scope>
</reference>